<name>A0A1M5B9I4_9CLOT</name>
<protein>
    <recommendedName>
        <fullName evidence="3">lipoate--protein ligase</fullName>
        <ecNumber evidence="3">6.3.1.20</ecNumber>
    </recommendedName>
</protein>
<keyword evidence="5" id="KW-0547">Nucleotide-binding</keyword>
<dbReference type="GO" id="GO:0009249">
    <property type="term" value="P:protein lipoylation"/>
    <property type="evidence" value="ECO:0007669"/>
    <property type="project" value="InterPro"/>
</dbReference>
<dbReference type="PANTHER" id="PTHR12561">
    <property type="entry name" value="LIPOATE-PROTEIN LIGASE"/>
    <property type="match status" value="1"/>
</dbReference>
<proteinExistence type="predicted"/>
<gene>
    <name evidence="9" type="ORF">SAMN02745158_03553</name>
</gene>
<accession>A0A1M5B9I4</accession>
<dbReference type="InterPro" id="IPR004143">
    <property type="entry name" value="BPL_LPL_catalytic"/>
</dbReference>
<dbReference type="InterPro" id="IPR019491">
    <property type="entry name" value="Lipoate_protein_ligase_C"/>
</dbReference>
<dbReference type="GO" id="GO:0016979">
    <property type="term" value="F:lipoate-protein ligase activity"/>
    <property type="evidence" value="ECO:0007669"/>
    <property type="project" value="UniProtKB-EC"/>
</dbReference>
<comment type="pathway">
    <text evidence="1">Protein modification; protein lipoylation via exogenous pathway; protein N(6)-(lipoyl)lysine from lipoate: step 2/2.</text>
</comment>
<dbReference type="OrthoDB" id="9788148at2"/>
<sequence length="330" mass="37558">MGHYYYQTESCNPWHNLAVETYLGSRIEKNDVILYLWQNDKTVVIGRNQNALLECRAKLLEEEGGFLARRTTGGGAVYQDLGNLCFTFLADPRVYDLERQMRVVTDALKTYGLRAEFSGRNDLLAENGCKFSGNAFSNTGSCRVHHGTLMVDVDLQNMERYLTPSSHKLRAKGVSSVRSRVCSLRDILPELTVEGLKGALIESFGKEYGSVQKLKDQEFPLSEINRTKEWHASWEWRYGKSPECEIRCTRRFSWGEADLWIKGSGLRILEIKMYSDCLDASLPQAFERLVTGKRLDMGDVTEEDILRAGGSEQQRERVREAVSWLSSADL</sequence>
<dbReference type="Gene3D" id="3.30.390.50">
    <property type="entry name" value="CO dehydrogenase flavoprotein, C-terminal domain"/>
    <property type="match status" value="1"/>
</dbReference>
<dbReference type="EC" id="6.3.1.20" evidence="3"/>
<keyword evidence="4 9" id="KW-0436">Ligase</keyword>
<evidence type="ECO:0000256" key="7">
    <source>
        <dbReference type="ARBA" id="ARBA00048037"/>
    </source>
</evidence>
<dbReference type="Pfam" id="PF10437">
    <property type="entry name" value="Lip_prot_lig_C"/>
    <property type="match status" value="1"/>
</dbReference>
<dbReference type="NCBIfam" id="TIGR00545">
    <property type="entry name" value="lipoyltrans"/>
    <property type="match status" value="1"/>
</dbReference>
<dbReference type="RefSeq" id="WP_072854119.1">
    <property type="nucleotide sequence ID" value="NZ_FQVI01000025.1"/>
</dbReference>
<dbReference type="PANTHER" id="PTHR12561:SF3">
    <property type="entry name" value="LIPOYLTRANSFERASE 1, MITOCHONDRIAL"/>
    <property type="match status" value="1"/>
</dbReference>
<dbReference type="GO" id="GO:0005524">
    <property type="term" value="F:ATP binding"/>
    <property type="evidence" value="ECO:0007669"/>
    <property type="project" value="UniProtKB-KW"/>
</dbReference>
<evidence type="ECO:0000256" key="6">
    <source>
        <dbReference type="ARBA" id="ARBA00022840"/>
    </source>
</evidence>
<feature type="domain" description="BPL/LPL catalytic" evidence="8">
    <location>
        <begin position="28"/>
        <end position="212"/>
    </location>
</feature>
<evidence type="ECO:0000256" key="1">
    <source>
        <dbReference type="ARBA" id="ARBA00005085"/>
    </source>
</evidence>
<dbReference type="InterPro" id="IPR045864">
    <property type="entry name" value="aa-tRNA-synth_II/BPL/LPL"/>
</dbReference>
<reference evidence="9 10" key="1">
    <citation type="submission" date="2016-11" db="EMBL/GenBank/DDBJ databases">
        <authorList>
            <person name="Jaros S."/>
            <person name="Januszkiewicz K."/>
            <person name="Wedrychowicz H."/>
        </authorList>
    </citation>
    <scope>NUCLEOTIDE SEQUENCE [LARGE SCALE GENOMIC DNA]</scope>
    <source>
        <strain evidence="9 10">DSM 17459</strain>
    </source>
</reference>
<dbReference type="InterPro" id="IPR004562">
    <property type="entry name" value="LipoylTrfase_LipoateP_Ligase"/>
</dbReference>
<dbReference type="GO" id="GO:0017118">
    <property type="term" value="F:lipoyltransferase activity"/>
    <property type="evidence" value="ECO:0007669"/>
    <property type="project" value="TreeGrafter"/>
</dbReference>
<dbReference type="SUPFAM" id="SSF82649">
    <property type="entry name" value="SufE/NifU"/>
    <property type="match status" value="1"/>
</dbReference>
<dbReference type="Gene3D" id="3.30.930.10">
    <property type="entry name" value="Bira Bifunctional Protein, Domain 2"/>
    <property type="match status" value="1"/>
</dbReference>
<evidence type="ECO:0000256" key="5">
    <source>
        <dbReference type="ARBA" id="ARBA00022741"/>
    </source>
</evidence>
<dbReference type="EMBL" id="FQVI01000025">
    <property type="protein sequence ID" value="SHF39183.1"/>
    <property type="molecule type" value="Genomic_DNA"/>
</dbReference>
<evidence type="ECO:0000259" key="8">
    <source>
        <dbReference type="PROSITE" id="PS51733"/>
    </source>
</evidence>
<dbReference type="Proteomes" id="UP000184245">
    <property type="component" value="Unassembled WGS sequence"/>
</dbReference>
<evidence type="ECO:0000313" key="10">
    <source>
        <dbReference type="Proteomes" id="UP000184245"/>
    </source>
</evidence>
<evidence type="ECO:0000256" key="3">
    <source>
        <dbReference type="ARBA" id="ARBA00012367"/>
    </source>
</evidence>
<evidence type="ECO:0000256" key="4">
    <source>
        <dbReference type="ARBA" id="ARBA00022598"/>
    </source>
</evidence>
<evidence type="ECO:0000313" key="9">
    <source>
        <dbReference type="EMBL" id="SHF39183.1"/>
    </source>
</evidence>
<keyword evidence="10" id="KW-1185">Reference proteome</keyword>
<dbReference type="Pfam" id="PF21948">
    <property type="entry name" value="LplA-B_cat"/>
    <property type="match status" value="1"/>
</dbReference>
<keyword evidence="6" id="KW-0067">ATP-binding</keyword>
<dbReference type="GO" id="GO:0005737">
    <property type="term" value="C:cytoplasm"/>
    <property type="evidence" value="ECO:0007669"/>
    <property type="project" value="TreeGrafter"/>
</dbReference>
<dbReference type="UniPathway" id="UPA00537">
    <property type="reaction ID" value="UER00594"/>
</dbReference>
<dbReference type="AlphaFoldDB" id="A0A1M5B9I4"/>
<comment type="pathway">
    <text evidence="2">Protein modification; protein lipoylation via exogenous pathway; protein N(6)-(lipoyl)lysine from lipoate: step 1/2.</text>
</comment>
<dbReference type="STRING" id="1122155.SAMN02745158_03553"/>
<dbReference type="PROSITE" id="PS51733">
    <property type="entry name" value="BPL_LPL_CATALYTIC"/>
    <property type="match status" value="1"/>
</dbReference>
<dbReference type="SUPFAM" id="SSF55681">
    <property type="entry name" value="Class II aaRS and biotin synthetases"/>
    <property type="match status" value="1"/>
</dbReference>
<organism evidence="9 10">
    <name type="scientific">Lactonifactor longoviformis DSM 17459</name>
    <dbReference type="NCBI Taxonomy" id="1122155"/>
    <lineage>
        <taxon>Bacteria</taxon>
        <taxon>Bacillati</taxon>
        <taxon>Bacillota</taxon>
        <taxon>Clostridia</taxon>
        <taxon>Eubacteriales</taxon>
        <taxon>Clostridiaceae</taxon>
        <taxon>Lactonifactor</taxon>
    </lineage>
</organism>
<evidence type="ECO:0000256" key="2">
    <source>
        <dbReference type="ARBA" id="ARBA00005124"/>
    </source>
</evidence>
<dbReference type="CDD" id="cd16443">
    <property type="entry name" value="LplA"/>
    <property type="match status" value="1"/>
</dbReference>
<comment type="catalytic activity">
    <reaction evidence="7">
        <text>L-lysyl-[lipoyl-carrier protein] + (R)-lipoate + ATP = N(6)-[(R)-lipoyl]-L-lysyl-[lipoyl-carrier protein] + AMP + diphosphate + H(+)</text>
        <dbReference type="Rhea" id="RHEA:49288"/>
        <dbReference type="Rhea" id="RHEA-COMP:10500"/>
        <dbReference type="Rhea" id="RHEA-COMP:10502"/>
        <dbReference type="ChEBI" id="CHEBI:15378"/>
        <dbReference type="ChEBI" id="CHEBI:29969"/>
        <dbReference type="ChEBI" id="CHEBI:30616"/>
        <dbReference type="ChEBI" id="CHEBI:33019"/>
        <dbReference type="ChEBI" id="CHEBI:83088"/>
        <dbReference type="ChEBI" id="CHEBI:83099"/>
        <dbReference type="ChEBI" id="CHEBI:456215"/>
        <dbReference type="EC" id="6.3.1.20"/>
    </reaction>
</comment>